<dbReference type="InterPro" id="IPR050229">
    <property type="entry name" value="GlpE_sulfurtransferase"/>
</dbReference>
<feature type="domain" description="Rhodanese" evidence="1">
    <location>
        <begin position="17"/>
        <end position="105"/>
    </location>
</feature>
<reference evidence="2" key="1">
    <citation type="journal article" name="DNA Res.">
        <title>The physiological potential of anammox bacteria as revealed by their core genome structure.</title>
        <authorList>
            <person name="Okubo T."/>
            <person name="Toyoda A."/>
            <person name="Fukuhara K."/>
            <person name="Uchiyama I."/>
            <person name="Harigaya Y."/>
            <person name="Kuroiwa M."/>
            <person name="Suzuki T."/>
            <person name="Murakami Y."/>
            <person name="Suwa Y."/>
            <person name="Takami H."/>
        </authorList>
    </citation>
    <scope>NUCLEOTIDE SEQUENCE</scope>
    <source>
        <strain evidence="2">317325-3</strain>
    </source>
</reference>
<dbReference type="AlphaFoldDB" id="A0A809RSU3"/>
<proteinExistence type="predicted"/>
<dbReference type="InterPro" id="IPR036873">
    <property type="entry name" value="Rhodanese-like_dom_sf"/>
</dbReference>
<dbReference type="SMART" id="SM00450">
    <property type="entry name" value="RHOD"/>
    <property type="match status" value="1"/>
</dbReference>
<dbReference type="PANTHER" id="PTHR43031">
    <property type="entry name" value="FAD-DEPENDENT OXIDOREDUCTASE"/>
    <property type="match status" value="1"/>
</dbReference>
<evidence type="ECO:0000313" key="2">
    <source>
        <dbReference type="EMBL" id="BBO19527.1"/>
    </source>
</evidence>
<keyword evidence="2" id="KW-0808">Transferase</keyword>
<dbReference type="PROSITE" id="PS50206">
    <property type="entry name" value="RHODANESE_3"/>
    <property type="match status" value="1"/>
</dbReference>
<dbReference type="PANTHER" id="PTHR43031:SF17">
    <property type="entry name" value="SULFURTRANSFERASE YTWF-RELATED"/>
    <property type="match status" value="1"/>
</dbReference>
<dbReference type="KEGG" id="ddz:DSYM_02260"/>
<dbReference type="SUPFAM" id="SSF52821">
    <property type="entry name" value="Rhodanese/Cell cycle control phosphatase"/>
    <property type="match status" value="1"/>
</dbReference>
<protein>
    <submittedName>
        <fullName evidence="2">Sulfurtransferase</fullName>
    </submittedName>
</protein>
<dbReference type="Gene3D" id="3.40.250.10">
    <property type="entry name" value="Rhodanese-like domain"/>
    <property type="match status" value="1"/>
</dbReference>
<dbReference type="Proteomes" id="UP000662914">
    <property type="component" value="Chromosome"/>
</dbReference>
<dbReference type="InterPro" id="IPR001763">
    <property type="entry name" value="Rhodanese-like_dom"/>
</dbReference>
<dbReference type="EMBL" id="AP021857">
    <property type="protein sequence ID" value="BBO19527.1"/>
    <property type="molecule type" value="Genomic_DNA"/>
</dbReference>
<dbReference type="GO" id="GO:0016740">
    <property type="term" value="F:transferase activity"/>
    <property type="evidence" value="ECO:0007669"/>
    <property type="project" value="UniProtKB-KW"/>
</dbReference>
<dbReference type="Pfam" id="PF00581">
    <property type="entry name" value="Rhodanese"/>
    <property type="match status" value="1"/>
</dbReference>
<sequence>MDQITAVELSEWLKDAGRPDPLLLDVREPDEFAAYRIEGSTLMPMRTIPARLHELDRRADVVMVCRSGARSYHAGMFLKQNGFERVYNLAGGVIAWSRDVEPAAA</sequence>
<name>A0A809RSU3_9PROT</name>
<evidence type="ECO:0000313" key="3">
    <source>
        <dbReference type="Proteomes" id="UP000662914"/>
    </source>
</evidence>
<organism evidence="2 3">
    <name type="scientific">Candidatus Desulfobacillus denitrificans</name>
    <dbReference type="NCBI Taxonomy" id="2608985"/>
    <lineage>
        <taxon>Bacteria</taxon>
        <taxon>Pseudomonadati</taxon>
        <taxon>Pseudomonadota</taxon>
        <taxon>Betaproteobacteria</taxon>
        <taxon>Candidatus Desulfobacillus</taxon>
    </lineage>
</organism>
<evidence type="ECO:0000259" key="1">
    <source>
        <dbReference type="PROSITE" id="PS50206"/>
    </source>
</evidence>
<accession>A0A809RSU3</accession>
<gene>
    <name evidence="2" type="ORF">DSYM_02260</name>
</gene>